<dbReference type="AlphaFoldDB" id="A0A369LBL4"/>
<name>A0A369LBL4_9ACTN</name>
<dbReference type="InterPro" id="IPR023430">
    <property type="entry name" value="Pept_HybD-like_dom_sf"/>
</dbReference>
<dbReference type="GO" id="GO:0008047">
    <property type="term" value="F:enzyme activator activity"/>
    <property type="evidence" value="ECO:0007669"/>
    <property type="project" value="InterPro"/>
</dbReference>
<dbReference type="Gene3D" id="3.40.50.1450">
    <property type="entry name" value="HybD-like"/>
    <property type="match status" value="1"/>
</dbReference>
<dbReference type="InterPro" id="IPR000671">
    <property type="entry name" value="Peptidase_A31"/>
</dbReference>
<organism evidence="5 6">
    <name type="scientific">Senegalimassilia anaerobia</name>
    <dbReference type="NCBI Taxonomy" id="1473216"/>
    <lineage>
        <taxon>Bacteria</taxon>
        <taxon>Bacillati</taxon>
        <taxon>Actinomycetota</taxon>
        <taxon>Coriobacteriia</taxon>
        <taxon>Coriobacteriales</taxon>
        <taxon>Coriobacteriaceae</taxon>
        <taxon>Senegalimassilia</taxon>
    </lineage>
</organism>
<dbReference type="PRINTS" id="PR00446">
    <property type="entry name" value="HYDRGNUPTAKE"/>
</dbReference>
<keyword evidence="2 5" id="KW-0645">Protease</keyword>
<evidence type="ECO:0000256" key="3">
    <source>
        <dbReference type="ARBA" id="ARBA00022750"/>
    </source>
</evidence>
<dbReference type="Proteomes" id="UP000253792">
    <property type="component" value="Unassembled WGS sequence"/>
</dbReference>
<dbReference type="STRING" id="1034345.GCA_000236865_00362"/>
<reference evidence="5 6" key="1">
    <citation type="journal article" date="2018" name="Elife">
        <title>Discovery and characterization of a prevalent human gut bacterial enzyme sufficient for the inactivation of a family of plant toxins.</title>
        <authorList>
            <person name="Koppel N."/>
            <person name="Bisanz J.E."/>
            <person name="Pandelia M.E."/>
            <person name="Turnbaugh P.J."/>
            <person name="Balskus E.P."/>
        </authorList>
    </citation>
    <scope>NUCLEOTIDE SEQUENCE [LARGE SCALE GENOMIC DNA]</scope>
    <source>
        <strain evidence="6">anaerobia AP69FAA</strain>
    </source>
</reference>
<evidence type="ECO:0000256" key="2">
    <source>
        <dbReference type="ARBA" id="ARBA00022670"/>
    </source>
</evidence>
<dbReference type="NCBIfam" id="TIGR00072">
    <property type="entry name" value="hydrog_prot"/>
    <property type="match status" value="1"/>
</dbReference>
<protein>
    <submittedName>
        <fullName evidence="5">Hydrogenase maturation protease</fullName>
    </submittedName>
</protein>
<dbReference type="OrthoDB" id="3183651at2"/>
<evidence type="ECO:0000313" key="6">
    <source>
        <dbReference type="Proteomes" id="UP000253792"/>
    </source>
</evidence>
<dbReference type="GO" id="GO:0004190">
    <property type="term" value="F:aspartic-type endopeptidase activity"/>
    <property type="evidence" value="ECO:0007669"/>
    <property type="project" value="UniProtKB-KW"/>
</dbReference>
<dbReference type="Pfam" id="PF01750">
    <property type="entry name" value="HycI"/>
    <property type="match status" value="1"/>
</dbReference>
<comment type="similarity">
    <text evidence="1">Belongs to the peptidase A31 family.</text>
</comment>
<gene>
    <name evidence="5" type="ORF">C1880_04055</name>
</gene>
<sequence>MACEEDSWGLREYVASNVAVPEELRPQRVAVLCVGNRLMLDDGVGPAVYDELTASYDIPDNVELLDLGCLSLAMIGRVREFDVILTVDAVDDSGQPAGTVLRYAPDAMARHVGITASLHDLKLIDLFDSAALLGYQAEGLCLGMQVENASPAEATEGLTRPVHDALPLLVDVVVGELARLGFPLSRKASIE</sequence>
<comment type="caution">
    <text evidence="5">The sequence shown here is derived from an EMBL/GenBank/DDBJ whole genome shotgun (WGS) entry which is preliminary data.</text>
</comment>
<keyword evidence="3" id="KW-0064">Aspartyl protease</keyword>
<keyword evidence="4" id="KW-0378">Hydrolase</keyword>
<dbReference type="RefSeq" id="WP_114620402.1">
    <property type="nucleotide sequence ID" value="NZ_PPTP01000003.1"/>
</dbReference>
<evidence type="ECO:0000256" key="1">
    <source>
        <dbReference type="ARBA" id="ARBA00006814"/>
    </source>
</evidence>
<accession>A0A369LBL4</accession>
<dbReference type="PANTHER" id="PTHR30302:SF1">
    <property type="entry name" value="HYDROGENASE 2 MATURATION PROTEASE"/>
    <property type="match status" value="1"/>
</dbReference>
<evidence type="ECO:0000256" key="4">
    <source>
        <dbReference type="ARBA" id="ARBA00022801"/>
    </source>
</evidence>
<dbReference type="SUPFAM" id="SSF53163">
    <property type="entry name" value="HybD-like"/>
    <property type="match status" value="1"/>
</dbReference>
<dbReference type="EMBL" id="PPTP01000003">
    <property type="protein sequence ID" value="RDB56077.1"/>
    <property type="molecule type" value="Genomic_DNA"/>
</dbReference>
<proteinExistence type="inferred from homology"/>
<dbReference type="PANTHER" id="PTHR30302">
    <property type="entry name" value="HYDROGENASE 1 MATURATION PROTEASE"/>
    <property type="match status" value="1"/>
</dbReference>
<keyword evidence="6" id="KW-1185">Reference proteome</keyword>
<dbReference type="GO" id="GO:0016485">
    <property type="term" value="P:protein processing"/>
    <property type="evidence" value="ECO:0007669"/>
    <property type="project" value="TreeGrafter"/>
</dbReference>
<evidence type="ECO:0000313" key="5">
    <source>
        <dbReference type="EMBL" id="RDB56077.1"/>
    </source>
</evidence>